<keyword evidence="8" id="KW-0503">Monooxygenase</keyword>
<reference evidence="10 11" key="1">
    <citation type="submission" date="2024-01" db="EMBL/GenBank/DDBJ databases">
        <title>A draft genome for a cacao thread blight-causing isolate of Paramarasmius palmivorus.</title>
        <authorList>
            <person name="Baruah I.K."/>
            <person name="Bukari Y."/>
            <person name="Amoako-Attah I."/>
            <person name="Meinhardt L.W."/>
            <person name="Bailey B.A."/>
            <person name="Cohen S.P."/>
        </authorList>
    </citation>
    <scope>NUCLEOTIDE SEQUENCE [LARGE SCALE GENOMIC DNA]</scope>
    <source>
        <strain evidence="10 11">GH-12</strain>
    </source>
</reference>
<evidence type="ECO:0000256" key="9">
    <source>
        <dbReference type="SAM" id="Phobius"/>
    </source>
</evidence>
<evidence type="ECO:0000256" key="2">
    <source>
        <dbReference type="ARBA" id="ARBA00005179"/>
    </source>
</evidence>
<dbReference type="PANTHER" id="PTHR46300">
    <property type="entry name" value="P450, PUTATIVE (EUROFUNG)-RELATED-RELATED"/>
    <property type="match status" value="1"/>
</dbReference>
<evidence type="ECO:0000256" key="1">
    <source>
        <dbReference type="ARBA" id="ARBA00001971"/>
    </source>
</evidence>
<name>A0AAW0CLZ9_9AGAR</name>
<dbReference type="GO" id="GO:0004497">
    <property type="term" value="F:monooxygenase activity"/>
    <property type="evidence" value="ECO:0007669"/>
    <property type="project" value="UniProtKB-KW"/>
</dbReference>
<evidence type="ECO:0000313" key="10">
    <source>
        <dbReference type="EMBL" id="KAK7040939.1"/>
    </source>
</evidence>
<keyword evidence="11" id="KW-1185">Reference proteome</keyword>
<dbReference type="Pfam" id="PF00067">
    <property type="entry name" value="p450"/>
    <property type="match status" value="1"/>
</dbReference>
<dbReference type="GO" id="GO:0020037">
    <property type="term" value="F:heme binding"/>
    <property type="evidence" value="ECO:0007669"/>
    <property type="project" value="InterPro"/>
</dbReference>
<keyword evidence="7" id="KW-0408">Iron</keyword>
<dbReference type="GO" id="GO:0005506">
    <property type="term" value="F:iron ion binding"/>
    <property type="evidence" value="ECO:0007669"/>
    <property type="project" value="InterPro"/>
</dbReference>
<dbReference type="Gene3D" id="1.10.630.10">
    <property type="entry name" value="Cytochrome P450"/>
    <property type="match status" value="1"/>
</dbReference>
<keyword evidence="9" id="KW-1133">Transmembrane helix</keyword>
<comment type="caution">
    <text evidence="10">The sequence shown here is derived from an EMBL/GenBank/DDBJ whole genome shotgun (WGS) entry which is preliminary data.</text>
</comment>
<evidence type="ECO:0000256" key="5">
    <source>
        <dbReference type="ARBA" id="ARBA00022723"/>
    </source>
</evidence>
<feature type="transmembrane region" description="Helical" evidence="9">
    <location>
        <begin position="6"/>
        <end position="23"/>
    </location>
</feature>
<keyword evidence="4" id="KW-0349">Heme</keyword>
<dbReference type="AlphaFoldDB" id="A0AAW0CLZ9"/>
<keyword evidence="5" id="KW-0479">Metal-binding</keyword>
<dbReference type="EMBL" id="JAYKXP010000035">
    <property type="protein sequence ID" value="KAK7040939.1"/>
    <property type="molecule type" value="Genomic_DNA"/>
</dbReference>
<dbReference type="Proteomes" id="UP001383192">
    <property type="component" value="Unassembled WGS sequence"/>
</dbReference>
<comment type="cofactor">
    <cofactor evidence="1">
        <name>heme</name>
        <dbReference type="ChEBI" id="CHEBI:30413"/>
    </cofactor>
</comment>
<proteinExistence type="inferred from homology"/>
<evidence type="ECO:0000256" key="6">
    <source>
        <dbReference type="ARBA" id="ARBA00023002"/>
    </source>
</evidence>
<accession>A0AAW0CLZ9</accession>
<evidence type="ECO:0000313" key="11">
    <source>
        <dbReference type="Proteomes" id="UP001383192"/>
    </source>
</evidence>
<dbReference type="InterPro" id="IPR001128">
    <property type="entry name" value="Cyt_P450"/>
</dbReference>
<dbReference type="InterPro" id="IPR036396">
    <property type="entry name" value="Cyt_P450_sf"/>
</dbReference>
<evidence type="ECO:0000256" key="8">
    <source>
        <dbReference type="ARBA" id="ARBA00023033"/>
    </source>
</evidence>
<gene>
    <name evidence="10" type="primary">Cyp2ab1_1</name>
    <name evidence="10" type="ORF">VNI00_009535</name>
</gene>
<keyword evidence="9" id="KW-0472">Membrane</keyword>
<evidence type="ECO:0000256" key="3">
    <source>
        <dbReference type="ARBA" id="ARBA00010617"/>
    </source>
</evidence>
<dbReference type="SUPFAM" id="SSF48264">
    <property type="entry name" value="Cytochrome P450"/>
    <property type="match status" value="1"/>
</dbReference>
<dbReference type="GO" id="GO:0016705">
    <property type="term" value="F:oxidoreductase activity, acting on paired donors, with incorporation or reduction of molecular oxygen"/>
    <property type="evidence" value="ECO:0007669"/>
    <property type="project" value="InterPro"/>
</dbReference>
<comment type="pathway">
    <text evidence="2">Secondary metabolite biosynthesis.</text>
</comment>
<keyword evidence="9" id="KW-0812">Transmembrane</keyword>
<protein>
    <submittedName>
        <fullName evidence="10">Cytochrome p450</fullName>
    </submittedName>
</protein>
<evidence type="ECO:0000256" key="7">
    <source>
        <dbReference type="ARBA" id="ARBA00023004"/>
    </source>
</evidence>
<sequence length="393" mass="44473">MATLSYTLGFVLAIVMILLKTLFSHLKERRTRPRYPPGPPGRLFGGNLKDIPVKKPWIAYADWAKQYGDVMHLQMSGDHAVILSSAKASNDLLDKRSRIYSARGNEDVVKMTGWHFNMAFQDYGEAWRKNRRLYQQHFRPDAVASRLRPSIEKCITVLLNNLIDSPESLSGGLALTTMYGIKVTDGNNPLLLLAKKTVHTLDDVFAPHFVSIVSRFPFVDTVPEWMPFFGPARRVIDETRKYLHDLREIPVQNLQRDMNLNAENGGLVAEVMREKLGNEESTEELEAIKDMAAIVFAASADTTLSSTGSFFLAMARNPEVQRKAQDEIDAVVGRDRLPTLEDRKYLPYIEAIYRETMRTNPAVPLGLPHYTTEDDFYNGHFIPKGTAVSANIW</sequence>
<dbReference type="PRINTS" id="PR00463">
    <property type="entry name" value="EP450I"/>
</dbReference>
<organism evidence="10 11">
    <name type="scientific">Paramarasmius palmivorus</name>
    <dbReference type="NCBI Taxonomy" id="297713"/>
    <lineage>
        <taxon>Eukaryota</taxon>
        <taxon>Fungi</taxon>
        <taxon>Dikarya</taxon>
        <taxon>Basidiomycota</taxon>
        <taxon>Agaricomycotina</taxon>
        <taxon>Agaricomycetes</taxon>
        <taxon>Agaricomycetidae</taxon>
        <taxon>Agaricales</taxon>
        <taxon>Marasmiineae</taxon>
        <taxon>Marasmiaceae</taxon>
        <taxon>Paramarasmius</taxon>
    </lineage>
</organism>
<comment type="similarity">
    <text evidence="3">Belongs to the cytochrome P450 family.</text>
</comment>
<keyword evidence="6" id="KW-0560">Oxidoreductase</keyword>
<dbReference type="InterPro" id="IPR050364">
    <property type="entry name" value="Cytochrome_P450_fung"/>
</dbReference>
<dbReference type="InterPro" id="IPR002401">
    <property type="entry name" value="Cyt_P450_E_grp-I"/>
</dbReference>
<dbReference type="PANTHER" id="PTHR46300:SF7">
    <property type="entry name" value="P450, PUTATIVE (EUROFUNG)-RELATED"/>
    <property type="match status" value="1"/>
</dbReference>
<evidence type="ECO:0000256" key="4">
    <source>
        <dbReference type="ARBA" id="ARBA00022617"/>
    </source>
</evidence>